<feature type="compositionally biased region" description="Pro residues" evidence="1">
    <location>
        <begin position="455"/>
        <end position="472"/>
    </location>
</feature>
<gene>
    <name evidence="2" type="ORF">C7M84_022451</name>
</gene>
<feature type="region of interest" description="Disordered" evidence="1">
    <location>
        <begin position="422"/>
        <end position="476"/>
    </location>
</feature>
<feature type="compositionally biased region" description="Pro residues" evidence="1">
    <location>
        <begin position="422"/>
        <end position="434"/>
    </location>
</feature>
<dbReference type="AlphaFoldDB" id="A0A3R7MJH0"/>
<evidence type="ECO:0000313" key="2">
    <source>
        <dbReference type="EMBL" id="ROT84355.1"/>
    </source>
</evidence>
<feature type="region of interest" description="Disordered" evidence="1">
    <location>
        <begin position="138"/>
        <end position="159"/>
    </location>
</feature>
<evidence type="ECO:0000256" key="1">
    <source>
        <dbReference type="SAM" id="MobiDB-lite"/>
    </source>
</evidence>
<feature type="compositionally biased region" description="Pro residues" evidence="1">
    <location>
        <begin position="315"/>
        <end position="335"/>
    </location>
</feature>
<keyword evidence="3" id="KW-1185">Reference proteome</keyword>
<evidence type="ECO:0000313" key="3">
    <source>
        <dbReference type="Proteomes" id="UP000283509"/>
    </source>
</evidence>
<comment type="caution">
    <text evidence="2">The sequence shown here is derived from an EMBL/GenBank/DDBJ whole genome shotgun (WGS) entry which is preliminary data.</text>
</comment>
<dbReference type="EMBL" id="QCYY01000556">
    <property type="protein sequence ID" value="ROT84355.1"/>
    <property type="molecule type" value="Genomic_DNA"/>
</dbReference>
<accession>A0A3R7MJH0</accession>
<dbReference type="Proteomes" id="UP000283509">
    <property type="component" value="Unassembled WGS sequence"/>
</dbReference>
<proteinExistence type="predicted"/>
<reference evidence="2 3" key="2">
    <citation type="submission" date="2019-01" db="EMBL/GenBank/DDBJ databases">
        <title>The decoding of complex shrimp genome reveals the adaptation for benthos swimmer, frequently molting mechanism and breeding impact on genome.</title>
        <authorList>
            <person name="Sun Y."/>
            <person name="Gao Y."/>
            <person name="Yu Y."/>
        </authorList>
    </citation>
    <scope>NUCLEOTIDE SEQUENCE [LARGE SCALE GENOMIC DNA]</scope>
    <source>
        <tissue evidence="2">Muscle</tissue>
    </source>
</reference>
<feature type="compositionally biased region" description="Low complexity" evidence="1">
    <location>
        <begin position="149"/>
        <end position="159"/>
    </location>
</feature>
<reference evidence="2 3" key="1">
    <citation type="submission" date="2018-04" db="EMBL/GenBank/DDBJ databases">
        <authorList>
            <person name="Zhang X."/>
            <person name="Yuan J."/>
            <person name="Li F."/>
            <person name="Xiang J."/>
        </authorList>
    </citation>
    <scope>NUCLEOTIDE SEQUENCE [LARGE SCALE GENOMIC DNA]</scope>
    <source>
        <tissue evidence="2">Muscle</tissue>
    </source>
</reference>
<feature type="region of interest" description="Disordered" evidence="1">
    <location>
        <begin position="315"/>
        <end position="338"/>
    </location>
</feature>
<dbReference type="STRING" id="6689.A0A3R7MJH0"/>
<protein>
    <submittedName>
        <fullName evidence="2">Uncharacterized protein</fullName>
    </submittedName>
</protein>
<feature type="compositionally biased region" description="Low complexity" evidence="1">
    <location>
        <begin position="435"/>
        <end position="454"/>
    </location>
</feature>
<sequence length="515" mass="55017">MKGVGGPGGCARKGVSCCFVTQLPVSLPPSSCCPPPLLPPPWPLLSPPCFPLPPSYPVIFSASLSLTLSFSFPPSSLNSRLPSPSLPPSPSSLTSQLFPFLPPCPILRLLFLPPSFSPLSLFPPSLYSRSLSFKPSFNPNGPFQHTRPEPSSVPASPAPGALHFRAPSPRFSSPSHRLSLQVRFPPRFATISSLHLASHTRHRFTAAPDPSFPPPRRTLGFIRAPTRLHSPSPAFTKPTVRFAPLSPTSLASPALPRSVLLHLASHWLHHHLGDFISSSFICFLPPPLLPRLPLPHPSFLSLTILSLHHPRRSPPPPVLALNPPPTSPPSSPQPHFPHRLPPILASPRPCHRGFLPPPCHLLPLPLPSSLPSLHLQPPSFLLPVSSSLPLPHILLSLLSLIPLPFPSYPYSTSHVLSPRLVLPPSPPPSPPPTSFPSSTSPPHSTSFLIPSSTSHPPPPHPSPPPLSTPPPSSGSAFFGLHVGASGGIHTPRPSIIGLRGRQVFVMAESTLNPLG</sequence>
<name>A0A3R7MJH0_PENVA</name>
<organism evidence="2 3">
    <name type="scientific">Penaeus vannamei</name>
    <name type="common">Whiteleg shrimp</name>
    <name type="synonym">Litopenaeus vannamei</name>
    <dbReference type="NCBI Taxonomy" id="6689"/>
    <lineage>
        <taxon>Eukaryota</taxon>
        <taxon>Metazoa</taxon>
        <taxon>Ecdysozoa</taxon>
        <taxon>Arthropoda</taxon>
        <taxon>Crustacea</taxon>
        <taxon>Multicrustacea</taxon>
        <taxon>Malacostraca</taxon>
        <taxon>Eumalacostraca</taxon>
        <taxon>Eucarida</taxon>
        <taxon>Decapoda</taxon>
        <taxon>Dendrobranchiata</taxon>
        <taxon>Penaeoidea</taxon>
        <taxon>Penaeidae</taxon>
        <taxon>Penaeus</taxon>
    </lineage>
</organism>